<accession>A0A9W6WVP6</accession>
<evidence type="ECO:0000256" key="1">
    <source>
        <dbReference type="SAM" id="MobiDB-lite"/>
    </source>
</evidence>
<dbReference type="EMBL" id="BSXW01000319">
    <property type="protein sequence ID" value="GMF18539.1"/>
    <property type="molecule type" value="Genomic_DNA"/>
</dbReference>
<comment type="caution">
    <text evidence="2">The sequence shown here is derived from an EMBL/GenBank/DDBJ whole genome shotgun (WGS) entry which is preliminary data.</text>
</comment>
<dbReference type="OrthoDB" id="167122at2759"/>
<evidence type="ECO:0000313" key="3">
    <source>
        <dbReference type="Proteomes" id="UP001165083"/>
    </source>
</evidence>
<feature type="region of interest" description="Disordered" evidence="1">
    <location>
        <begin position="83"/>
        <end position="109"/>
    </location>
</feature>
<feature type="compositionally biased region" description="Acidic residues" evidence="1">
    <location>
        <begin position="83"/>
        <end position="100"/>
    </location>
</feature>
<dbReference type="Proteomes" id="UP001165083">
    <property type="component" value="Unassembled WGS sequence"/>
</dbReference>
<evidence type="ECO:0000313" key="2">
    <source>
        <dbReference type="EMBL" id="GMF18539.1"/>
    </source>
</evidence>
<reference evidence="2" key="1">
    <citation type="submission" date="2023-04" db="EMBL/GenBank/DDBJ databases">
        <title>Phytophthora lilii NBRC 32176.</title>
        <authorList>
            <person name="Ichikawa N."/>
            <person name="Sato H."/>
            <person name="Tonouchi N."/>
        </authorList>
    </citation>
    <scope>NUCLEOTIDE SEQUENCE</scope>
    <source>
        <strain evidence="2">NBRC 32176</strain>
    </source>
</reference>
<proteinExistence type="predicted"/>
<protein>
    <submittedName>
        <fullName evidence="2">Unnamed protein product</fullName>
    </submittedName>
</protein>
<sequence length="362" mass="41594">MDSHPSPPVGEVRYLPGGGFYVQACHPGVSFCPKLADGATSSALLDAVDAIDSDDKEELVEVPSAVRPGGSSLLNALYAISSDDSDDDESAAASEDDDDELHDKQPRPSSVVLRARSVVSSAALDLYPLVNLTSFPDTDSSSSSEEEFDDDEDFDDSGSEDGMDSERVDKHTASSTPRTLSWECDQLSVDQMDSIIRSNMAEIEAKKPWRFVFRCLVVPFNFKRSEDPFDVFFMRWDDFWRLHGRAVWERAFWQPLIPGSTAYYRRKWRQTRAQRAFSELATDLVDRLGEPYLRWLRKALHEGWWYRTEPFALRRLFLRDRKLYEEYLLRRVKERWPRGRKFLVERGLKPIWWRTGPSSTSP</sequence>
<gene>
    <name evidence="2" type="ORF">Plil01_000694500</name>
</gene>
<feature type="compositionally biased region" description="Acidic residues" evidence="1">
    <location>
        <begin position="144"/>
        <end position="163"/>
    </location>
</feature>
<feature type="region of interest" description="Disordered" evidence="1">
    <location>
        <begin position="135"/>
        <end position="175"/>
    </location>
</feature>
<name>A0A9W6WVP6_9STRA</name>
<dbReference type="AlphaFoldDB" id="A0A9W6WVP6"/>
<organism evidence="2 3">
    <name type="scientific">Phytophthora lilii</name>
    <dbReference type="NCBI Taxonomy" id="2077276"/>
    <lineage>
        <taxon>Eukaryota</taxon>
        <taxon>Sar</taxon>
        <taxon>Stramenopiles</taxon>
        <taxon>Oomycota</taxon>
        <taxon>Peronosporomycetes</taxon>
        <taxon>Peronosporales</taxon>
        <taxon>Peronosporaceae</taxon>
        <taxon>Phytophthora</taxon>
    </lineage>
</organism>
<keyword evidence="3" id="KW-1185">Reference proteome</keyword>